<evidence type="ECO:0000259" key="15">
    <source>
        <dbReference type="PROSITE" id="PS50095"/>
    </source>
</evidence>
<dbReference type="SUPFAM" id="SSF57414">
    <property type="entry name" value="Hairpin loop containing domain-like"/>
    <property type="match status" value="1"/>
</dbReference>
<dbReference type="SMART" id="SM00060">
    <property type="entry name" value="FN3"/>
    <property type="match status" value="2"/>
</dbReference>
<dbReference type="Pfam" id="PF00024">
    <property type="entry name" value="PAN_1"/>
    <property type="match status" value="1"/>
</dbReference>
<evidence type="ECO:0000256" key="4">
    <source>
        <dbReference type="ARBA" id="ARBA00022723"/>
    </source>
</evidence>
<reference evidence="19" key="1">
    <citation type="journal article" date="2008" name="Nature">
        <title>The amphioxus genome and the evolution of the chordate karyotype.</title>
        <authorList>
            <consortium name="US DOE Joint Genome Institute (JGI-PGF)"/>
            <person name="Putnam N.H."/>
            <person name="Butts T."/>
            <person name="Ferrier D.E.K."/>
            <person name="Furlong R.F."/>
            <person name="Hellsten U."/>
            <person name="Kawashima T."/>
            <person name="Robinson-Rechavi M."/>
            <person name="Shoguchi E."/>
            <person name="Terry A."/>
            <person name="Yu J.-K."/>
            <person name="Benito-Gutierrez E.L."/>
            <person name="Dubchak I."/>
            <person name="Garcia-Fernandez J."/>
            <person name="Gibson-Brown J.J."/>
            <person name="Grigoriev I.V."/>
            <person name="Horton A.C."/>
            <person name="de Jong P.J."/>
            <person name="Jurka J."/>
            <person name="Kapitonov V.V."/>
            <person name="Kohara Y."/>
            <person name="Kuroki Y."/>
            <person name="Lindquist E."/>
            <person name="Lucas S."/>
            <person name="Osoegawa K."/>
            <person name="Pennacchio L.A."/>
            <person name="Salamov A.A."/>
            <person name="Satou Y."/>
            <person name="Sauka-Spengler T."/>
            <person name="Schmutz J."/>
            <person name="Shin-I T."/>
            <person name="Toyoda A."/>
            <person name="Bronner-Fraser M."/>
            <person name="Fujiyama A."/>
            <person name="Holland L.Z."/>
            <person name="Holland P.W.H."/>
            <person name="Satoh N."/>
            <person name="Rokhsar D.S."/>
        </authorList>
    </citation>
    <scope>NUCLEOTIDE SEQUENCE [LARGE SCALE GENOMIC DNA]</scope>
    <source>
        <strain evidence="19">S238N-H82</strain>
        <tissue evidence="19">Testes</tissue>
    </source>
</reference>
<feature type="transmembrane region" description="Helical" evidence="13">
    <location>
        <begin position="2487"/>
        <end position="2509"/>
    </location>
</feature>
<comment type="subcellular location">
    <subcellularLocation>
        <location evidence="1">Membrane</location>
        <topology evidence="1">Multi-pass membrane protein</topology>
    </subcellularLocation>
</comment>
<dbReference type="Pfam" id="PF00041">
    <property type="entry name" value="fn3"/>
    <property type="match status" value="2"/>
</dbReference>
<feature type="repeat" description="TPR" evidence="11">
    <location>
        <begin position="3972"/>
        <end position="4005"/>
    </location>
</feature>
<dbReference type="InterPro" id="IPR001024">
    <property type="entry name" value="PLAT/LH2_dom"/>
</dbReference>
<dbReference type="CDD" id="cd01099">
    <property type="entry name" value="PAN_AP_HGF"/>
    <property type="match status" value="1"/>
</dbReference>
<dbReference type="SUPFAM" id="SSF49265">
    <property type="entry name" value="Fibronectin type III"/>
    <property type="match status" value="2"/>
</dbReference>
<dbReference type="PROSITE" id="PS50948">
    <property type="entry name" value="PAN"/>
    <property type="match status" value="1"/>
</dbReference>
<dbReference type="FunFam" id="2.60.220.50:FF:000040">
    <property type="entry name" value="Uncharacterized protein"/>
    <property type="match status" value="1"/>
</dbReference>
<evidence type="ECO:0000259" key="14">
    <source>
        <dbReference type="PROSITE" id="PS50022"/>
    </source>
</evidence>
<dbReference type="SUPFAM" id="SSF56436">
    <property type="entry name" value="C-type lectin-like"/>
    <property type="match status" value="1"/>
</dbReference>
<dbReference type="InterPro" id="IPR036392">
    <property type="entry name" value="PLAT/LH2_dom_sf"/>
</dbReference>
<evidence type="ECO:0000259" key="18">
    <source>
        <dbReference type="PROSITE" id="PS50963"/>
    </source>
</evidence>
<feature type="compositionally biased region" description="Basic and acidic residues" evidence="12">
    <location>
        <begin position="2608"/>
        <end position="2623"/>
    </location>
</feature>
<dbReference type="InterPro" id="IPR000203">
    <property type="entry name" value="GPS"/>
</dbReference>
<dbReference type="Gene3D" id="1.25.40.10">
    <property type="entry name" value="Tetratricopeptide repeat domain"/>
    <property type="match status" value="4"/>
</dbReference>
<keyword evidence="7 13" id="KW-1133">Transmembrane helix</keyword>
<evidence type="ECO:0000256" key="6">
    <source>
        <dbReference type="ARBA" id="ARBA00022837"/>
    </source>
</evidence>
<dbReference type="SUPFAM" id="SSF49785">
    <property type="entry name" value="Galactose-binding domain-like"/>
    <property type="match status" value="5"/>
</dbReference>
<evidence type="ECO:0000256" key="7">
    <source>
        <dbReference type="ARBA" id="ARBA00022989"/>
    </source>
</evidence>
<organism>
    <name type="scientific">Branchiostoma floridae</name>
    <name type="common">Florida lancelet</name>
    <name type="synonym">Amphioxus</name>
    <dbReference type="NCBI Taxonomy" id="7739"/>
    <lineage>
        <taxon>Eukaryota</taxon>
        <taxon>Metazoa</taxon>
        <taxon>Chordata</taxon>
        <taxon>Cephalochordata</taxon>
        <taxon>Leptocardii</taxon>
        <taxon>Amphioxiformes</taxon>
        <taxon>Branchiostomatidae</taxon>
        <taxon>Branchiostoma</taxon>
    </lineage>
</organism>
<evidence type="ECO:0000256" key="12">
    <source>
        <dbReference type="SAM" id="MobiDB-lite"/>
    </source>
</evidence>
<feature type="transmembrane region" description="Helical" evidence="13">
    <location>
        <begin position="2426"/>
        <end position="2447"/>
    </location>
</feature>
<dbReference type="PANTHER" id="PTHR10877">
    <property type="entry name" value="POLYCYSTIN FAMILY MEMBER"/>
    <property type="match status" value="1"/>
</dbReference>
<dbReference type="PROSITE" id="PS50293">
    <property type="entry name" value="TPR_REGION"/>
    <property type="match status" value="1"/>
</dbReference>
<evidence type="ECO:0000256" key="10">
    <source>
        <dbReference type="PROSITE-ProRule" id="PRU00152"/>
    </source>
</evidence>
<dbReference type="InterPro" id="IPR000538">
    <property type="entry name" value="Link_dom"/>
</dbReference>
<dbReference type="InterPro" id="IPR003609">
    <property type="entry name" value="Pan_app"/>
</dbReference>
<feature type="compositionally biased region" description="Acidic residues" evidence="12">
    <location>
        <begin position="1627"/>
        <end position="1638"/>
    </location>
</feature>
<dbReference type="InterPro" id="IPR046791">
    <property type="entry name" value="Polycystin_dom"/>
</dbReference>
<feature type="region of interest" description="Disordered" evidence="12">
    <location>
        <begin position="2603"/>
        <end position="2623"/>
    </location>
</feature>
<dbReference type="InterPro" id="IPR051223">
    <property type="entry name" value="Polycystin"/>
</dbReference>
<dbReference type="Gene3D" id="2.60.60.20">
    <property type="entry name" value="PLAT/LH2 domain"/>
    <property type="match status" value="1"/>
</dbReference>
<feature type="compositionally biased region" description="Acidic residues" evidence="12">
    <location>
        <begin position="1805"/>
        <end position="1816"/>
    </location>
</feature>
<feature type="transmembrane region" description="Helical" evidence="13">
    <location>
        <begin position="2862"/>
        <end position="2883"/>
    </location>
</feature>
<dbReference type="Gene3D" id="2.60.120.200">
    <property type="match status" value="1"/>
</dbReference>
<accession>C3ZHS3</accession>
<dbReference type="GO" id="GO:0008773">
    <property type="term" value="F:[protein-PII] uridylyltransferase activity"/>
    <property type="evidence" value="ECO:0007669"/>
    <property type="project" value="InterPro"/>
</dbReference>
<dbReference type="Gene3D" id="3.10.100.10">
    <property type="entry name" value="Mannose-Binding Protein A, subunit A"/>
    <property type="match status" value="1"/>
</dbReference>
<feature type="domain" description="Fibronectin type-III" evidence="16">
    <location>
        <begin position="1431"/>
        <end position="1517"/>
    </location>
</feature>
<dbReference type="Gene3D" id="2.60.120.260">
    <property type="entry name" value="Galactose-binding domain-like"/>
    <property type="match status" value="6"/>
</dbReference>
<feature type="transmembrane region" description="Helical" evidence="13">
    <location>
        <begin position="2822"/>
        <end position="2842"/>
    </location>
</feature>
<dbReference type="PROSITE" id="PS50853">
    <property type="entry name" value="FN3"/>
    <property type="match status" value="2"/>
</dbReference>
<feature type="transmembrane region" description="Helical" evidence="13">
    <location>
        <begin position="2913"/>
        <end position="2933"/>
    </location>
</feature>
<feature type="domain" description="Apple" evidence="17">
    <location>
        <begin position="1052"/>
        <end position="1130"/>
    </location>
</feature>
<keyword evidence="9" id="KW-1015">Disulfide bond</keyword>
<keyword evidence="8 13" id="KW-0472">Membrane</keyword>
<dbReference type="Pfam" id="PF03445">
    <property type="entry name" value="DUF294"/>
    <property type="match status" value="1"/>
</dbReference>
<dbReference type="Pfam" id="PF13374">
    <property type="entry name" value="TPR_10"/>
    <property type="match status" value="1"/>
</dbReference>
<dbReference type="Pfam" id="PF13385">
    <property type="entry name" value="Laminin_G_3"/>
    <property type="match status" value="1"/>
</dbReference>
<dbReference type="GO" id="GO:0016020">
    <property type="term" value="C:membrane"/>
    <property type="evidence" value="ECO:0007669"/>
    <property type="project" value="UniProtKB-SubCell"/>
</dbReference>
<dbReference type="InterPro" id="IPR013122">
    <property type="entry name" value="PKD1_2_channel"/>
</dbReference>
<feature type="transmembrane region" description="Helical" evidence="13">
    <location>
        <begin position="2629"/>
        <end position="2647"/>
    </location>
</feature>
<feature type="transmembrane region" description="Helical" evidence="13">
    <location>
        <begin position="2953"/>
        <end position="2976"/>
    </location>
</feature>
<evidence type="ECO:0000259" key="16">
    <source>
        <dbReference type="PROSITE" id="PS50853"/>
    </source>
</evidence>
<dbReference type="InterPro" id="IPR016186">
    <property type="entry name" value="C-type_lectin-like/link_sf"/>
</dbReference>
<dbReference type="InterPro" id="IPR035992">
    <property type="entry name" value="Ricin_B-like_lectins"/>
</dbReference>
<dbReference type="Pfam" id="PF13424">
    <property type="entry name" value="TPR_12"/>
    <property type="match status" value="1"/>
</dbReference>
<dbReference type="InterPro" id="IPR011990">
    <property type="entry name" value="TPR-like_helical_dom_sf"/>
</dbReference>
<dbReference type="PROSITE" id="PS50022">
    <property type="entry name" value="FA58C_3"/>
    <property type="match status" value="2"/>
</dbReference>
<dbReference type="SMART" id="SM00607">
    <property type="entry name" value="FTP"/>
    <property type="match status" value="1"/>
</dbReference>
<dbReference type="Gene3D" id="3.50.4.10">
    <property type="entry name" value="Hepatocyte Growth Factor"/>
    <property type="match status" value="1"/>
</dbReference>
<dbReference type="SUPFAM" id="SSF49899">
    <property type="entry name" value="Concanavalin A-like lectins/glucanases"/>
    <property type="match status" value="1"/>
</dbReference>
<dbReference type="CDD" id="cd00057">
    <property type="entry name" value="FA58C"/>
    <property type="match status" value="1"/>
</dbReference>
<dbReference type="InterPro" id="IPR003961">
    <property type="entry name" value="FN3_dom"/>
</dbReference>
<dbReference type="Pfam" id="PF00193">
    <property type="entry name" value="Xlink"/>
    <property type="match status" value="1"/>
</dbReference>
<dbReference type="Gene3D" id="2.60.220.50">
    <property type="match status" value="1"/>
</dbReference>
<feature type="compositionally biased region" description="Polar residues" evidence="12">
    <location>
        <begin position="1617"/>
        <end position="1626"/>
    </location>
</feature>
<dbReference type="SUPFAM" id="SSF49723">
    <property type="entry name" value="Lipase/lipooxygenase domain (PLAT/LH2 domain)"/>
    <property type="match status" value="1"/>
</dbReference>
<feature type="compositionally biased region" description="Basic and acidic residues" evidence="12">
    <location>
        <begin position="1817"/>
        <end position="1833"/>
    </location>
</feature>
<dbReference type="EMBL" id="GG666624">
    <property type="protein sequence ID" value="EEN47867.1"/>
    <property type="molecule type" value="Genomic_DNA"/>
</dbReference>
<feature type="region of interest" description="Disordered" evidence="12">
    <location>
        <begin position="3309"/>
        <end position="3330"/>
    </location>
</feature>
<dbReference type="SMART" id="SM00028">
    <property type="entry name" value="TPR"/>
    <property type="match status" value="8"/>
</dbReference>
<dbReference type="InParanoid" id="C3ZHS3"/>
<feature type="region of interest" description="Disordered" evidence="12">
    <location>
        <begin position="1798"/>
        <end position="1833"/>
    </location>
</feature>
<dbReference type="eggNOG" id="KOG1840">
    <property type="taxonomic scope" value="Eukaryota"/>
</dbReference>
<dbReference type="InterPro" id="IPR036116">
    <property type="entry name" value="FN3_sf"/>
</dbReference>
<feature type="domain" description="F5/8 type C" evidence="14">
    <location>
        <begin position="80"/>
        <end position="238"/>
    </location>
</feature>
<evidence type="ECO:0000259" key="17">
    <source>
        <dbReference type="PROSITE" id="PS50948"/>
    </source>
</evidence>
<dbReference type="GO" id="GO:0007155">
    <property type="term" value="P:cell adhesion"/>
    <property type="evidence" value="ECO:0007669"/>
    <property type="project" value="InterPro"/>
</dbReference>
<feature type="transmembrane region" description="Helical" evidence="13">
    <location>
        <begin position="3014"/>
        <end position="3036"/>
    </location>
</feature>
<dbReference type="PROSITE" id="PS50231">
    <property type="entry name" value="RICIN_B_LECTIN"/>
    <property type="match status" value="1"/>
</dbReference>
<evidence type="ECO:0000256" key="9">
    <source>
        <dbReference type="ARBA" id="ARBA00023157"/>
    </source>
</evidence>
<feature type="repeat" description="TPR" evidence="11">
    <location>
        <begin position="4016"/>
        <end position="4049"/>
    </location>
</feature>
<dbReference type="Pfam" id="PF08016">
    <property type="entry name" value="PKD_channel"/>
    <property type="match status" value="1"/>
</dbReference>
<dbReference type="GO" id="GO:0005540">
    <property type="term" value="F:hyaluronic acid binding"/>
    <property type="evidence" value="ECO:0007669"/>
    <property type="project" value="InterPro"/>
</dbReference>
<dbReference type="InterPro" id="IPR013320">
    <property type="entry name" value="ConA-like_dom_sf"/>
</dbReference>
<evidence type="ECO:0000256" key="8">
    <source>
        <dbReference type="ARBA" id="ARBA00023136"/>
    </source>
</evidence>
<dbReference type="eggNOG" id="KOG3599">
    <property type="taxonomic scope" value="Eukaryota"/>
</dbReference>
<dbReference type="PROSITE" id="PS50963">
    <property type="entry name" value="LINK_2"/>
    <property type="match status" value="1"/>
</dbReference>
<evidence type="ECO:0000256" key="11">
    <source>
        <dbReference type="PROSITE-ProRule" id="PRU00339"/>
    </source>
</evidence>
<dbReference type="PANTHER" id="PTHR10877:SF194">
    <property type="entry name" value="LOCATION OF VULVA DEFECTIVE 1"/>
    <property type="match status" value="1"/>
</dbReference>
<keyword evidence="11" id="KW-0802">TPR repeat</keyword>
<feature type="domain" description="F5/8 type C" evidence="14">
    <location>
        <begin position="1270"/>
        <end position="1332"/>
    </location>
</feature>
<dbReference type="Pfam" id="PF13181">
    <property type="entry name" value="TPR_8"/>
    <property type="match status" value="1"/>
</dbReference>
<evidence type="ECO:0000256" key="3">
    <source>
        <dbReference type="ARBA" id="ARBA00022692"/>
    </source>
</evidence>
<dbReference type="SMART" id="SM00231">
    <property type="entry name" value="FA58C"/>
    <property type="match status" value="1"/>
</dbReference>
<feature type="domain" description="Fibronectin type-III" evidence="16">
    <location>
        <begin position="1518"/>
        <end position="1608"/>
    </location>
</feature>
<dbReference type="PROSITE" id="PS50005">
    <property type="entry name" value="TPR"/>
    <property type="match status" value="3"/>
</dbReference>
<dbReference type="InterPro" id="IPR013783">
    <property type="entry name" value="Ig-like_fold"/>
</dbReference>
<protein>
    <submittedName>
        <fullName evidence="19">Uncharacterized protein</fullName>
    </submittedName>
</protein>
<dbReference type="FunFam" id="2.60.60.20:FF:000022">
    <property type="entry name" value="Uncharacterized protein"/>
    <property type="match status" value="1"/>
</dbReference>
<keyword evidence="5" id="KW-0732">Signal</keyword>
<dbReference type="InterPro" id="IPR046338">
    <property type="entry name" value="GAIN_dom_sf"/>
</dbReference>
<name>C3ZHS3_BRAFL</name>
<comment type="caution">
    <text evidence="10">Lacks conserved residue(s) required for the propagation of feature annotation.</text>
</comment>
<dbReference type="Gene3D" id="2.60.40.10">
    <property type="entry name" value="Immunoglobulins"/>
    <property type="match status" value="2"/>
</dbReference>
<dbReference type="SMART" id="SM00303">
    <property type="entry name" value="GPS"/>
    <property type="match status" value="1"/>
</dbReference>
<evidence type="ECO:0000256" key="5">
    <source>
        <dbReference type="ARBA" id="ARBA00022729"/>
    </source>
</evidence>
<evidence type="ECO:0000313" key="19">
    <source>
        <dbReference type="EMBL" id="EEN47867.1"/>
    </source>
</evidence>
<dbReference type="InterPro" id="IPR019734">
    <property type="entry name" value="TPR_rpt"/>
</dbReference>
<dbReference type="InterPro" id="IPR005105">
    <property type="entry name" value="GlnD_Uridyltrans_N"/>
</dbReference>
<sequence>MFYLVYEGCDSVITASSRSREFYPNSPFDKNSECKLYIIGNPGGMIAPKFSFSLSRGDELEVNCGPNKKYFVGKYTNTSVDNSEFGIPDVHEAFFDLTTGSQDTGQYLRVTWDTWDVKRRVCGTFSSIIHAVYADARPWVELDFGRGLYVAAIETSGDMTTNCYTKAYSLQFSGDGVVYNDHGSSSEPCARAKVYQANSDPGTVVRTFIQPRLWAVSLRLFPLAWFGRPALTVGVLECENALIAARHPGNVLGVFNMGPELAFIPAHHHCTKFHSRMASPSELQAAFQAGLTGSGIAWLTDQTGRYILERLGAHSAYRYTGIISLGVMSRSSLNNVWCMQPMSETGTNIALGKRTRQSTTLDANSHSWHGNDGVRTTEGCDEGNGTCVRTADVISPGVNVALGKPAFQTSTAQPPGKAVDGNTDTNHYAGSCTATRVNPGEANPTWWVDLGRSYVVDRWLRSPILDRQGRPHCSQLNWGWLCCLVIAAAAAALRLRLASSMVVIFNRQDCCAERLNPFNIHIGDSDQVSTNPRCGGDHQIALNQPSISVPCQGMRGRYVGVHAPGSVRILAMCEVQVFTAAAAAVGLWPLNARHGTSDITGNGNDGTATGTQLVPGPYGDDEGAFLFSGTRNSYIEIPNNGRLDVRYSFTILLHIYPTGVEGPIFDYVGNNNWALHFWLLSSRLLFMRLVGRYHSSPYIIADALQQNAWNYVGATYDSATGMAALWSNGELVRETNIPVAELASQYAVRVGVRDGDPRYFAGRVACLQLYDFAMTKEQVAAVRDACKKEDHWWYVDLDRQWAIDRVTVVKPVSVDLNPFFIHIGDNGQNVSANPQCGQDHSIAANQSKVTMSCGGMRGRYVGIRLTRLGELRRLEFSELEVYPVSDEANIGGINVAALSSGGQCVDASESVATCGGIIDGQLTPRPGQLGWLSSQGVGSWVQLKFDGYYFINRAKIAQSTWVTGQIRTIRLTFDDGSYEDVELSQREGSDLYDVSQVYYDEFLFDTSKTDSVKMTVLTTYTASTSGFIEAQFITAYPEDIYVSDFELIPALARFRQHYDRRSSMPVLTEASNLSLADCAIRCLEKQTFFCQSFQYEAGIRHCEMFEWVAPKDGLERLVVDSSVSYFERHFETYFLFEWTPRVTCSCMYANSASRVPQIGPCLAQNPRHHWLHTAEGTIRNGETSQCLELLPNNAVVATACSPIRESMLFDVINDALSWRVLGRKVCFDNRDDCTASLGMESGAIPDDSITASSYWGTDHAPYRGRLNGVDGVGAWSVLTNTIGEWLQVFPGNNDRSTTVTNLLDNPANARYVRFLPQSWHNWMSMRVDILGCGIHNPTTEVILIDEVGPGAVLVHWDVSEYACKSSTVLVAQTNLRTSLTTSWNVSWDTDFFNFTNLELEIPYLLEVYLMTPRSHIYLSYSRRIMLRGNYEILNLTVSLVTDEGFYVTWNVTSSLVIGYRVTYHLMGSENIDELYVHYQKVHLRGLLSGVQYNVSVRAITTAFQGGVSSLKQYTVVDSPRDFRTVAVTDRSATLVWAAPEGEAVAYLLELIPVLSPSEAANISLSNSLTTADLTGLAPLQPYVARLYAVGHAGVSGVTTPFSKQARSTTENFVPDTTEGQEAIQESTESDVLSDDGFGDFEPPSSYEYLESENPNQESEVSSSLSDEIKGLSDPSLSDAFVADDVDTSETFPPLMVEGLAIPAIDVVDVNNIAASDPAALVQALARAMQPDLDDHPVTPGTADRTLTNNARTLTDNLSYVTVLDNLNYDLARKVLTTEDVWRISTDMVRSAGHLFYEAQSRGQAEDDPTTNDDVLSPEEREDRERQMKEERDQMKRAVVARGRKILNDMADRLRRELTPGGPAIRIDSDSLCLQVQRIHGKNLADDRLNDTGVNIAFPSAEKLFKGFEPRYIDIKVICYHVNPFTWGNNSNIINSGVYDISLVPSTMSPGEIRDTEEDILITIATNEDYSSSGLVHEVDSTDNGSVLHHVFNISDVDDAVVVQVTALNRSSRISVFGRGGGLAHSKNCEVCLTWQDWKPTASHHGAPESRSVMFFVSGKNHTGKYSVGVEVAGVDDVYQDAVDDGVLLVDPADQSGLSLNGTQFYSLKVLRLSCRYWAEDTESWLPNGCRVHPSSTITETVCACNHMTAFGAGFVTAPNTIDLTTVFDKFADIGNNAGVLATVLTTLALYIVGAMVLRKVDEAGMKKLIVHSLPDNRSTDTYYYKITVYTSYSRGSGTKSNVAFSLFGDNGSTRVRVFKQGQETFQAGGVDIFLMAVEESLGDLHRLQIWHDNQGGDDRAWKLDKVIVRDLQSGDTNSFLCNHWLSLDRGDGRINRILPASTEHDLSSFHLFTTKAARDFRNEHIWLSTLFCPSGSHFSKVQRLSCGLCIIYTTMIANAMWYKTEDNVEQTTVVNLGIVSFTLHELYVSTITSLCVLPVNVLLIQLFNRCKEKKQTGKNSVYVAEKGDAKSLNLKTRSSSQFLPHGFVYVAWSVLVLVCCVSAFFTILYSMEWGPEKANAWLKTFLMSFVQDVFVIEPVKILAVSALVSLICKKAAVVSTRDDYVRQHVDVEDSSPSEGGLFAWISHRATMRVAKQQLHMALSKHHKSDAESQIERKKKEETRRQTDNVIQEVVGFFVIVMILLVVANGGTNVYSHHAYTTLGGIFQTDFVQRYTSLFLNQECNSGNSFSDGETRDFLPGWRLLSSSNSSEDFHEQSPWTYQIPDSGGELPVMADIATYGSGGYVAGVGRNKDAALGVIADLKEADWIDRYTRAVVVEFTVYNANINFFSTMSYTVEFLNMGGAVPSRSIRTYRLHRFVGPAGYIILVLHILYVACFLYTLYREAKMMKEQGKRYYQQPWNFLEIVNILVSFIAFAVFAVDYITSRRTLNKLLLHHHESKYISFDIASFWNQAFVWTVATVAFINILKFLRLLRFNPLMSVLMTSLRRMLPEVAGFAVYFTFLFMSFVQLGHLVFGLKIQEYSTIVTSGKSLFLCSLGNFNFDEILSTSRIIGPLFLYAYLCIVFIIIINILVAIINDALVVMRGFTPPQEHREILQELWRRLANFLGLANTASQVPNMLRVCEKLRAVDAKSTRQGLVSTETDYLRALLDAMANMDRSVEVEVLKTLGDVNVEKGRLNKIPEKFDKAMVLYRTALLRSKDADVDDSLEYRYHYAEKLRLGKRSTASSSYEPLTVDKKLSSVAKVAEKFQHLDRKLTVGGNEKYLLIECTKLVIEGIVNDDNILETEAIKSLGDVYLKRGTETKDTTNLTMATALYNTALSRCEEFQGKVALIHRLKYTARIRQGTKTVKNQCSKHRARQQQGHVSRDFPMTSPNTVAIGASKSQQSVARSYEDHLAIGDQALADGKLDVAEQNFASALRLIHDPKQPNRCKEAQCLCRLGDVYARRGKITREGRKFTQAASLYNAALVRTGLDKSNVELIKRLQDTEKWFLQYTANVDTNMGSPDSYKRHQKRLKEMRTRAKSQLDAIDQQHNPYQYDEDDPVMITVEAERAEAVKALFKNIAKDRQYFIHDLVNECIATLGPPPCKYAFIGLGSQATELVTPYSDLEFAILIEEGKDNDDTRRYFLNLTHFLHLKVINLGETILPAMAIPSLNDFQSDDPGKAWFFDSATPRGFAFDGFMPWASKTPFGRDQTKTKLPVSLIQTPAEMAKFQRLEVTLAEGYHLSDILRRCTFLTGEESLTDEYMRKLSEIMTDDLLSPIQSCQSAMLVLLLDNRGQFFSREPTGQLINVKNDIYRFPDVALELLSLCYQINLASAWDVIVELKETKKVHEENATHLTVLTSISAEIRLRTYLANGGQKDSMSPLVQMCPQTHQLSQHTLMAVFHIPNTEVLFRYHCRAIPLKKYILDIVNNRLGLQPKRAIEMTIFDASNKCRGQIARNMYLSGRAKEYFEAAINDTERDVLERSDILEELGNLFVFDGNITKALSRFEESLTLRKRFFGDSAAHQIIAGSLSNLGLCYSRLGNQEKAISYFEQSLTMRKTICGKNTAHTNDAKLLQNLGSAWGELGDHEKAISYFEQALTMTKSMYGDNTAHPAIAVSLSSMGASFMELGDQQKAISYKEQALTMMKTLYGDNTAHLDIATSLTNMGSYWMVLGDQQKAISYQEQALKMMKTIYGDHAAHPVIAGSLQSLG</sequence>
<dbReference type="Pfam" id="PF20519">
    <property type="entry name" value="Polycystin_dom"/>
    <property type="match status" value="1"/>
</dbReference>
<dbReference type="InterPro" id="IPR006585">
    <property type="entry name" value="FTP1"/>
</dbReference>
<dbReference type="SUPFAM" id="SSF48452">
    <property type="entry name" value="TPR-like"/>
    <property type="match status" value="1"/>
</dbReference>
<dbReference type="SUPFAM" id="SSF50370">
    <property type="entry name" value="Ricin B-like lectins"/>
    <property type="match status" value="1"/>
</dbReference>
<gene>
    <name evidence="19" type="ORF">BRAFLDRAFT_89366</name>
</gene>
<dbReference type="CDD" id="cd00063">
    <property type="entry name" value="FN3"/>
    <property type="match status" value="2"/>
</dbReference>
<evidence type="ECO:0000256" key="2">
    <source>
        <dbReference type="ARBA" id="ARBA00007200"/>
    </source>
</evidence>
<dbReference type="SMART" id="SM00308">
    <property type="entry name" value="LH2"/>
    <property type="match status" value="1"/>
</dbReference>
<feature type="transmembrane region" description="Helical" evidence="13">
    <location>
        <begin position="2177"/>
        <end position="2197"/>
    </location>
</feature>
<dbReference type="InterPro" id="IPR016187">
    <property type="entry name" value="CTDL_fold"/>
</dbReference>
<feature type="transmembrane region" description="Helical" evidence="13">
    <location>
        <begin position="2384"/>
        <end position="2402"/>
    </location>
</feature>
<feature type="repeat" description="TPR" evidence="11">
    <location>
        <begin position="3928"/>
        <end position="3961"/>
    </location>
</feature>
<comment type="similarity">
    <text evidence="2">Belongs to the polycystin family.</text>
</comment>
<dbReference type="PROSITE" id="PS50095">
    <property type="entry name" value="PLAT"/>
    <property type="match status" value="1"/>
</dbReference>
<feature type="compositionally biased region" description="Low complexity" evidence="12">
    <location>
        <begin position="1641"/>
        <end position="1655"/>
    </location>
</feature>
<keyword evidence="3 13" id="KW-0812">Transmembrane</keyword>
<dbReference type="SMART" id="SM00473">
    <property type="entry name" value="PAN_AP"/>
    <property type="match status" value="1"/>
</dbReference>
<dbReference type="InterPro" id="IPR008979">
    <property type="entry name" value="Galactose-bd-like_sf"/>
</dbReference>
<dbReference type="Pfam" id="PF01825">
    <property type="entry name" value="GPS"/>
    <property type="match status" value="1"/>
</dbReference>
<feature type="transmembrane region" description="Helical" evidence="13">
    <location>
        <begin position="2982"/>
        <end position="3002"/>
    </location>
</feature>
<feature type="compositionally biased region" description="Polar residues" evidence="12">
    <location>
        <begin position="1656"/>
        <end position="1665"/>
    </location>
</feature>
<keyword evidence="4" id="KW-0479">Metal-binding</keyword>
<feature type="domain" description="Link" evidence="18">
    <location>
        <begin position="250"/>
        <end position="340"/>
    </location>
</feature>
<proteinExistence type="inferred from homology"/>
<keyword evidence="6" id="KW-0106">Calcium</keyword>
<evidence type="ECO:0000256" key="1">
    <source>
        <dbReference type="ARBA" id="ARBA00004141"/>
    </source>
</evidence>
<feature type="transmembrane region" description="Helical" evidence="13">
    <location>
        <begin position="2529"/>
        <end position="2552"/>
    </location>
</feature>
<evidence type="ECO:0000256" key="13">
    <source>
        <dbReference type="SAM" id="Phobius"/>
    </source>
</evidence>
<dbReference type="Pfam" id="PF01477">
    <property type="entry name" value="PLAT"/>
    <property type="match status" value="1"/>
</dbReference>
<dbReference type="GO" id="GO:0046872">
    <property type="term" value="F:metal ion binding"/>
    <property type="evidence" value="ECO:0007669"/>
    <property type="project" value="UniProtKB-KW"/>
</dbReference>
<feature type="domain" description="PLAT" evidence="15">
    <location>
        <begin position="2222"/>
        <end position="2339"/>
    </location>
</feature>
<dbReference type="InterPro" id="IPR000421">
    <property type="entry name" value="FA58C"/>
</dbReference>
<feature type="region of interest" description="Disordered" evidence="12">
    <location>
        <begin position="1603"/>
        <end position="1669"/>
    </location>
</feature>